<dbReference type="EMBL" id="CP022295">
    <property type="protein sequence ID" value="QSR26176.1"/>
    <property type="molecule type" value="Genomic_DNA"/>
</dbReference>
<evidence type="ECO:0000313" key="2">
    <source>
        <dbReference type="Proteomes" id="UP000662818"/>
    </source>
</evidence>
<sequence>MPDATADELYDRFRGAIESGAGDEDRRRRLMLKIGDALTEHGELPEGVQGLIDSVLAAWRSPRTPSPDALRRARVRVWQALDARNGGDSTAIRDRVDRSMRAALCLTEIAEPEELYENAGWAAEMLSAKPWPRHTRYF</sequence>
<dbReference type="RefSeq" id="WP_207010500.1">
    <property type="nucleotide sequence ID" value="NZ_CP022295.1"/>
</dbReference>
<protein>
    <submittedName>
        <fullName evidence="1">Uncharacterized protein</fullName>
    </submittedName>
</protein>
<reference evidence="1 2" key="1">
    <citation type="submission" date="2017-06" db="EMBL/GenBank/DDBJ databases">
        <title>Complete Genome Sequence of the Soil Carbazole-Degrading Bacterium Nocardioides aromaticivorans IC177.</title>
        <authorList>
            <person name="Vejarano F."/>
            <person name="Suzuki-Minakuchi C."/>
            <person name="Ohtsubo Y."/>
            <person name="Tsuda M."/>
            <person name="Okada K."/>
            <person name="Nojiri H."/>
        </authorList>
    </citation>
    <scope>NUCLEOTIDE SEQUENCE [LARGE SCALE GENOMIC DNA]</scope>
    <source>
        <strain evidence="1 2">IC177</strain>
    </source>
</reference>
<dbReference type="Proteomes" id="UP000662818">
    <property type="component" value="Chromosome"/>
</dbReference>
<evidence type="ECO:0000313" key="1">
    <source>
        <dbReference type="EMBL" id="QSR26176.1"/>
    </source>
</evidence>
<keyword evidence="2" id="KW-1185">Reference proteome</keyword>
<organism evidence="1 2">
    <name type="scientific">Nocardioides aromaticivorans</name>
    <dbReference type="NCBI Taxonomy" id="200618"/>
    <lineage>
        <taxon>Bacteria</taxon>
        <taxon>Bacillati</taxon>
        <taxon>Actinomycetota</taxon>
        <taxon>Actinomycetes</taxon>
        <taxon>Propionibacteriales</taxon>
        <taxon>Nocardioidaceae</taxon>
        <taxon>Nocardioides</taxon>
    </lineage>
</organism>
<accession>A0ABX7PK35</accession>
<proteinExistence type="predicted"/>
<gene>
    <name evidence="1" type="ORF">CFH99_11110</name>
</gene>
<name>A0ABX7PK35_9ACTN</name>